<evidence type="ECO:0000256" key="1">
    <source>
        <dbReference type="SAM" id="SignalP"/>
    </source>
</evidence>
<organism evidence="2 3">
    <name type="scientific">Prosthecobacter dejongeii</name>
    <dbReference type="NCBI Taxonomy" id="48465"/>
    <lineage>
        <taxon>Bacteria</taxon>
        <taxon>Pseudomonadati</taxon>
        <taxon>Verrucomicrobiota</taxon>
        <taxon>Verrucomicrobiia</taxon>
        <taxon>Verrucomicrobiales</taxon>
        <taxon>Verrucomicrobiaceae</taxon>
        <taxon>Prosthecobacter</taxon>
    </lineage>
</organism>
<feature type="signal peptide" evidence="1">
    <location>
        <begin position="1"/>
        <end position="22"/>
    </location>
</feature>
<gene>
    <name evidence="2" type="ORF">HNQ64_000954</name>
</gene>
<dbReference type="EMBL" id="JACHIF010000001">
    <property type="protein sequence ID" value="MBB5036720.1"/>
    <property type="molecule type" value="Genomic_DNA"/>
</dbReference>
<dbReference type="AlphaFoldDB" id="A0A7W7YIW2"/>
<keyword evidence="1" id="KW-0732">Signal</keyword>
<proteinExistence type="predicted"/>
<sequence>MKKLISTSSWIALLAITVSANGQGPLPEIPGTVSSVTISLTFTTTVDGTVKKDEDTGRPLTGTEAGPTDYNYWTVVKNGKRVEQAEEVVTKMLTSKYSNKEFLLDLKDANVITDIKGWSVTKVQATIEGPEVTAVGRIVNVENGPVRFYLTHKTLPSIPIDEYISIQGLEAETAIALALNSKRLAKYNAQEVPTSDVTTHNVSLKSMGFVRISFSQTVTVGEEEGRFLDELQVTGASMGGEKLGFYGPEKRQVLVPAAGKLGPVVGFYQYYDPIERDGFVSRVEGSVSLGAGVVKNVGVFPDVTVDPDPENVQ</sequence>
<accession>A0A7W7YIW2</accession>
<protein>
    <submittedName>
        <fullName evidence="2">Uncharacterized protein</fullName>
    </submittedName>
</protein>
<keyword evidence="3" id="KW-1185">Reference proteome</keyword>
<dbReference type="Proteomes" id="UP000534294">
    <property type="component" value="Unassembled WGS sequence"/>
</dbReference>
<dbReference type="RefSeq" id="WP_184205852.1">
    <property type="nucleotide sequence ID" value="NZ_JACHIF010000001.1"/>
</dbReference>
<name>A0A7W7YIW2_9BACT</name>
<comment type="caution">
    <text evidence="2">The sequence shown here is derived from an EMBL/GenBank/DDBJ whole genome shotgun (WGS) entry which is preliminary data.</text>
</comment>
<reference evidence="2 3" key="1">
    <citation type="submission" date="2020-08" db="EMBL/GenBank/DDBJ databases">
        <title>Genomic Encyclopedia of Type Strains, Phase IV (KMG-IV): sequencing the most valuable type-strain genomes for metagenomic binning, comparative biology and taxonomic classification.</title>
        <authorList>
            <person name="Goeker M."/>
        </authorList>
    </citation>
    <scope>NUCLEOTIDE SEQUENCE [LARGE SCALE GENOMIC DNA]</scope>
    <source>
        <strain evidence="2 3">DSM 12251</strain>
    </source>
</reference>
<evidence type="ECO:0000313" key="3">
    <source>
        <dbReference type="Proteomes" id="UP000534294"/>
    </source>
</evidence>
<feature type="chain" id="PRO_5030635962" evidence="1">
    <location>
        <begin position="23"/>
        <end position="313"/>
    </location>
</feature>
<evidence type="ECO:0000313" key="2">
    <source>
        <dbReference type="EMBL" id="MBB5036720.1"/>
    </source>
</evidence>